<comment type="subunit">
    <text evidence="3">Heterooctamer of 4 alpha and 4 beta chains.</text>
</comment>
<evidence type="ECO:0000259" key="4">
    <source>
        <dbReference type="Pfam" id="PF16114"/>
    </source>
</evidence>
<proteinExistence type="inferred from homology"/>
<dbReference type="EMBL" id="VEPZ02001720">
    <property type="protein sequence ID" value="KAE8661520.1"/>
    <property type="molecule type" value="Genomic_DNA"/>
</dbReference>
<dbReference type="GO" id="GO:0005829">
    <property type="term" value="C:cytosol"/>
    <property type="evidence" value="ECO:0007669"/>
    <property type="project" value="UniProtKB-SubCell"/>
</dbReference>
<reference evidence="5" key="1">
    <citation type="submission" date="2019-09" db="EMBL/GenBank/DDBJ databases">
        <title>Draft genome information of white flower Hibiscus syriacus.</title>
        <authorList>
            <person name="Kim Y.-M."/>
        </authorList>
    </citation>
    <scope>NUCLEOTIDE SEQUENCE [LARGE SCALE GENOMIC DNA]</scope>
    <source>
        <strain evidence="5">YM2019G1</strain>
    </source>
</reference>
<dbReference type="SUPFAM" id="SSF52210">
    <property type="entry name" value="Succinyl-CoA synthetase domains"/>
    <property type="match status" value="1"/>
</dbReference>
<dbReference type="Proteomes" id="UP000436088">
    <property type="component" value="Unassembled WGS sequence"/>
</dbReference>
<dbReference type="InterPro" id="IPR032263">
    <property type="entry name" value="Citrate-bd"/>
</dbReference>
<feature type="domain" description="ATP-citrate synthase citrate-binding" evidence="4">
    <location>
        <begin position="20"/>
        <end position="139"/>
    </location>
</feature>
<organism evidence="5 6">
    <name type="scientific">Hibiscus syriacus</name>
    <name type="common">Rose of Sharon</name>
    <dbReference type="NCBI Taxonomy" id="106335"/>
    <lineage>
        <taxon>Eukaryota</taxon>
        <taxon>Viridiplantae</taxon>
        <taxon>Streptophyta</taxon>
        <taxon>Embryophyta</taxon>
        <taxon>Tracheophyta</taxon>
        <taxon>Spermatophyta</taxon>
        <taxon>Magnoliopsida</taxon>
        <taxon>eudicotyledons</taxon>
        <taxon>Gunneridae</taxon>
        <taxon>Pentapetalae</taxon>
        <taxon>rosids</taxon>
        <taxon>malvids</taxon>
        <taxon>Malvales</taxon>
        <taxon>Malvaceae</taxon>
        <taxon>Malvoideae</taxon>
        <taxon>Hibiscus</taxon>
    </lineage>
</organism>
<protein>
    <submittedName>
        <fullName evidence="5">ATP-citrate synthase alpha chain protein 2</fullName>
    </submittedName>
</protein>
<dbReference type="Gene3D" id="3.40.50.261">
    <property type="entry name" value="Succinyl-CoA synthetase domains"/>
    <property type="match status" value="1"/>
</dbReference>
<name>A0A6A2X046_HIBSY</name>
<dbReference type="InterPro" id="IPR016102">
    <property type="entry name" value="Succinyl-CoA_synth-like"/>
</dbReference>
<evidence type="ECO:0000256" key="3">
    <source>
        <dbReference type="ARBA" id="ARBA00011412"/>
    </source>
</evidence>
<dbReference type="Pfam" id="PF16114">
    <property type="entry name" value="Citrate_bind"/>
    <property type="match status" value="1"/>
</dbReference>
<comment type="subcellular location">
    <subcellularLocation>
        <location evidence="1">Cytoplasm</location>
        <location evidence="1">Cytosol</location>
    </subcellularLocation>
</comment>
<accession>A0A6A2X046</accession>
<sequence length="149" mass="16215">MPFGRVMRATESHIHGLDEKVGDLEFASELGNYAEYSGAPNEEEVLQYDSVVSLNYLFPLQCATAEPNGRERALVIGGGITNFTDVGATFNGIIRALKEKESKLKAAKMHIYVRRGGSNDQKGLAKMRAPGDEIGIPIKEAIKYVTIAA</sequence>
<evidence type="ECO:0000313" key="6">
    <source>
        <dbReference type="Proteomes" id="UP000436088"/>
    </source>
</evidence>
<evidence type="ECO:0000256" key="1">
    <source>
        <dbReference type="ARBA" id="ARBA00004514"/>
    </source>
</evidence>
<comment type="similarity">
    <text evidence="2">Belongs to the succinate/malate CoA ligase beta subunit family.</text>
</comment>
<dbReference type="FunFam" id="3.40.50.261:FF:000008">
    <property type="entry name" value="ATP-citrate synthase alpha chain protein"/>
    <property type="match status" value="1"/>
</dbReference>
<comment type="caution">
    <text evidence="5">The sequence shown here is derived from an EMBL/GenBank/DDBJ whole genome shotgun (WGS) entry which is preliminary data.</text>
</comment>
<dbReference type="AlphaFoldDB" id="A0A6A2X046"/>
<keyword evidence="6" id="KW-1185">Reference proteome</keyword>
<gene>
    <name evidence="5" type="ORF">F3Y22_tig00113725pilonHSYRG00753</name>
</gene>
<evidence type="ECO:0000313" key="5">
    <source>
        <dbReference type="EMBL" id="KAE8661520.1"/>
    </source>
</evidence>
<evidence type="ECO:0000256" key="2">
    <source>
        <dbReference type="ARBA" id="ARBA00009182"/>
    </source>
</evidence>